<dbReference type="AlphaFoldDB" id="A0A3N0GP44"/>
<name>A0A3N0GP44_9ACTN</name>
<evidence type="ECO:0000256" key="1">
    <source>
        <dbReference type="ARBA" id="ARBA00023002"/>
    </source>
</evidence>
<evidence type="ECO:0000313" key="3">
    <source>
        <dbReference type="EMBL" id="RNM13996.1"/>
    </source>
</evidence>
<dbReference type="PANTHER" id="PTHR35176">
    <property type="entry name" value="HEME OXYGENASE HI_0854-RELATED"/>
    <property type="match status" value="1"/>
</dbReference>
<sequence>MTDHDLKALAREVLAGNQFMVLGTVDPSGRPRVSPVWFTLVDHHAYWLSSPDAHHSRNLEQRPDVSMVVFDPCAGPGTGWAVYLEATAARVPVDELEEACATAFRDVEEPLAWTPERLASEPFVLYRARVTRTEVHVRGSDFGDGTGSDQRVPVDL</sequence>
<dbReference type="SUPFAM" id="SSF50475">
    <property type="entry name" value="FMN-binding split barrel"/>
    <property type="match status" value="1"/>
</dbReference>
<reference evidence="3 4" key="1">
    <citation type="submission" date="2018-11" db="EMBL/GenBank/DDBJ databases">
        <authorList>
            <person name="Li F."/>
        </authorList>
    </citation>
    <scope>NUCLEOTIDE SEQUENCE [LARGE SCALE GENOMIC DNA]</scope>
    <source>
        <strain evidence="3 4">Gsoil 818</strain>
    </source>
</reference>
<dbReference type="RefSeq" id="WP_123223404.1">
    <property type="nucleotide sequence ID" value="NZ_RJSF01000040.1"/>
</dbReference>
<accession>A0A3N0GP44</accession>
<evidence type="ECO:0000313" key="4">
    <source>
        <dbReference type="Proteomes" id="UP000279994"/>
    </source>
</evidence>
<feature type="domain" description="Pyridoxamine 5'-phosphate oxidase N-terminal" evidence="2">
    <location>
        <begin position="9"/>
        <end position="132"/>
    </location>
</feature>
<evidence type="ECO:0000259" key="2">
    <source>
        <dbReference type="Pfam" id="PF01243"/>
    </source>
</evidence>
<organism evidence="3 4">
    <name type="scientific">Nocardioides pocheonensis</name>
    <dbReference type="NCBI Taxonomy" id="661485"/>
    <lineage>
        <taxon>Bacteria</taxon>
        <taxon>Bacillati</taxon>
        <taxon>Actinomycetota</taxon>
        <taxon>Actinomycetes</taxon>
        <taxon>Propionibacteriales</taxon>
        <taxon>Nocardioidaceae</taxon>
        <taxon>Nocardioides</taxon>
    </lineage>
</organism>
<dbReference type="Proteomes" id="UP000279994">
    <property type="component" value="Unassembled WGS sequence"/>
</dbReference>
<dbReference type="Pfam" id="PF01243">
    <property type="entry name" value="PNPOx_N"/>
    <property type="match status" value="1"/>
</dbReference>
<proteinExistence type="predicted"/>
<dbReference type="GO" id="GO:0005829">
    <property type="term" value="C:cytosol"/>
    <property type="evidence" value="ECO:0007669"/>
    <property type="project" value="TreeGrafter"/>
</dbReference>
<comment type="caution">
    <text evidence="3">The sequence shown here is derived from an EMBL/GenBank/DDBJ whole genome shotgun (WGS) entry which is preliminary data.</text>
</comment>
<dbReference type="GO" id="GO:0070967">
    <property type="term" value="F:coenzyme F420 binding"/>
    <property type="evidence" value="ECO:0007669"/>
    <property type="project" value="TreeGrafter"/>
</dbReference>
<dbReference type="InterPro" id="IPR012349">
    <property type="entry name" value="Split_barrel_FMN-bd"/>
</dbReference>
<dbReference type="OrthoDB" id="9788889at2"/>
<dbReference type="EMBL" id="RJSF01000040">
    <property type="protein sequence ID" value="RNM13996.1"/>
    <property type="molecule type" value="Genomic_DNA"/>
</dbReference>
<gene>
    <name evidence="3" type="ORF">EFL26_13735</name>
</gene>
<keyword evidence="1" id="KW-0560">Oxidoreductase</keyword>
<dbReference type="Gene3D" id="2.30.110.10">
    <property type="entry name" value="Electron Transport, Fmn-binding Protein, Chain A"/>
    <property type="match status" value="1"/>
</dbReference>
<dbReference type="GO" id="GO:0016627">
    <property type="term" value="F:oxidoreductase activity, acting on the CH-CH group of donors"/>
    <property type="evidence" value="ECO:0007669"/>
    <property type="project" value="TreeGrafter"/>
</dbReference>
<dbReference type="PANTHER" id="PTHR35176:SF6">
    <property type="entry name" value="HEME OXYGENASE HI_0854-RELATED"/>
    <property type="match status" value="1"/>
</dbReference>
<keyword evidence="4" id="KW-1185">Reference proteome</keyword>
<protein>
    <submittedName>
        <fullName evidence="3">Pyridoxamine 5'-phosphate oxidase family protein</fullName>
    </submittedName>
</protein>
<dbReference type="InterPro" id="IPR052019">
    <property type="entry name" value="F420H2_bilvrd_red/Heme_oxyg"/>
</dbReference>
<dbReference type="InterPro" id="IPR011576">
    <property type="entry name" value="Pyridox_Oxase_N"/>
</dbReference>